<sequence>MVALVTLAEAKAHLRILSNDEDADIDLKREGASDIIVDYIKRPEHGWTAETAPALVKSAVLLMLGALFADRETAEIPSGVKAILWRYRDPALA</sequence>
<dbReference type="eggNOG" id="ENOG5033BUW">
    <property type="taxonomic scope" value="Bacteria"/>
</dbReference>
<dbReference type="CDD" id="cd08054">
    <property type="entry name" value="gp6"/>
    <property type="match status" value="1"/>
</dbReference>
<dbReference type="AlphaFoldDB" id="W0AK39"/>
<dbReference type="EMBL" id="CP006644">
    <property type="protein sequence ID" value="AHE56015.1"/>
    <property type="molecule type" value="Genomic_DNA"/>
</dbReference>
<proteinExistence type="predicted"/>
<dbReference type="HOGENOM" id="CLU_085951_6_3_5"/>
<dbReference type="InterPro" id="IPR006450">
    <property type="entry name" value="Phage_HK97_gp6-like"/>
</dbReference>
<accession>W0AK39</accession>
<organism evidence="1 2">
    <name type="scientific">Sphingomonas sanxanigenens DSM 19645 = NX02</name>
    <dbReference type="NCBI Taxonomy" id="1123269"/>
    <lineage>
        <taxon>Bacteria</taxon>
        <taxon>Pseudomonadati</taxon>
        <taxon>Pseudomonadota</taxon>
        <taxon>Alphaproteobacteria</taxon>
        <taxon>Sphingomonadales</taxon>
        <taxon>Sphingomonadaceae</taxon>
        <taxon>Sphingomonas</taxon>
    </lineage>
</organism>
<evidence type="ECO:0008006" key="3">
    <source>
        <dbReference type="Google" id="ProtNLM"/>
    </source>
</evidence>
<dbReference type="RefSeq" id="WP_025294159.1">
    <property type="nucleotide sequence ID" value="NZ_CP006644.1"/>
</dbReference>
<name>W0AK39_9SPHN</name>
<dbReference type="Pfam" id="PF05135">
    <property type="entry name" value="Phage_connect_1"/>
    <property type="match status" value="1"/>
</dbReference>
<keyword evidence="2" id="KW-1185">Reference proteome</keyword>
<dbReference type="Proteomes" id="UP000018851">
    <property type="component" value="Chromosome"/>
</dbReference>
<evidence type="ECO:0000313" key="1">
    <source>
        <dbReference type="EMBL" id="AHE56015.1"/>
    </source>
</evidence>
<dbReference type="InterPro" id="IPR021146">
    <property type="entry name" value="Phage_gp6-like_head-tail"/>
</dbReference>
<dbReference type="OrthoDB" id="7597216at2"/>
<protein>
    <recommendedName>
        <fullName evidence="3">Phage gp6-like head-tail connector protein</fullName>
    </recommendedName>
</protein>
<reference evidence="1 2" key="1">
    <citation type="submission" date="2013-07" db="EMBL/GenBank/DDBJ databases">
        <title>Completed genome of Sphingomonas sanxanigenens NX02.</title>
        <authorList>
            <person name="Ma T."/>
            <person name="Huang H."/>
            <person name="Wu M."/>
            <person name="Li X."/>
            <person name="Li G."/>
        </authorList>
    </citation>
    <scope>NUCLEOTIDE SEQUENCE [LARGE SCALE GENOMIC DNA]</scope>
    <source>
        <strain evidence="1 2">NX02</strain>
    </source>
</reference>
<evidence type="ECO:0000313" key="2">
    <source>
        <dbReference type="Proteomes" id="UP000018851"/>
    </source>
</evidence>
<dbReference type="KEGG" id="ssan:NX02_21925"/>
<dbReference type="STRING" id="1123269.NX02_21925"/>
<gene>
    <name evidence="1" type="ORF">NX02_21925</name>
</gene>
<dbReference type="Gene3D" id="1.10.3230.30">
    <property type="entry name" value="Phage gp6-like head-tail connector protein"/>
    <property type="match status" value="1"/>
</dbReference>
<dbReference type="PATRIC" id="fig|1123269.5.peg.4289"/>
<dbReference type="NCBIfam" id="TIGR01560">
    <property type="entry name" value="put_DNA_pack"/>
    <property type="match status" value="1"/>
</dbReference>